<evidence type="ECO:0000313" key="2">
    <source>
        <dbReference type="Proteomes" id="UP000610931"/>
    </source>
</evidence>
<dbReference type="PANTHER" id="PTHR10151">
    <property type="entry name" value="ECTONUCLEOTIDE PYROPHOSPHATASE/PHOSPHODIESTERASE"/>
    <property type="match status" value="1"/>
</dbReference>
<dbReference type="InterPro" id="IPR017850">
    <property type="entry name" value="Alkaline_phosphatase_core_sf"/>
</dbReference>
<dbReference type="Pfam" id="PF01663">
    <property type="entry name" value="Phosphodiest"/>
    <property type="match status" value="1"/>
</dbReference>
<dbReference type="CDD" id="cd00016">
    <property type="entry name" value="ALP_like"/>
    <property type="match status" value="1"/>
</dbReference>
<protein>
    <submittedName>
        <fullName evidence="1">Alkaline phosphatase</fullName>
    </submittedName>
</protein>
<dbReference type="GO" id="GO:0016787">
    <property type="term" value="F:hydrolase activity"/>
    <property type="evidence" value="ECO:0007669"/>
    <property type="project" value="UniProtKB-ARBA"/>
</dbReference>
<dbReference type="PANTHER" id="PTHR10151:SF120">
    <property type="entry name" value="BIS(5'-ADENOSYL)-TRIPHOSPHATASE"/>
    <property type="match status" value="1"/>
</dbReference>
<name>A0A8J7IP91_9FLAO</name>
<reference evidence="1" key="1">
    <citation type="submission" date="2020-12" db="EMBL/GenBank/DDBJ databases">
        <title>Snuella sp. nov., isolated from sediment in Incheon.</title>
        <authorList>
            <person name="Kim W."/>
        </authorList>
    </citation>
    <scope>NUCLEOTIDE SEQUENCE</scope>
    <source>
        <strain evidence="1">CAU 1569</strain>
    </source>
</reference>
<comment type="caution">
    <text evidence="1">The sequence shown here is derived from an EMBL/GenBank/DDBJ whole genome shotgun (WGS) entry which is preliminary data.</text>
</comment>
<dbReference type="Gene3D" id="3.40.720.10">
    <property type="entry name" value="Alkaline Phosphatase, subunit A"/>
    <property type="match status" value="1"/>
</dbReference>
<sequence length="320" mass="35501">MKTRMNSSGISVCFLAVMIFSALTFVGCKSSKSASRNEQATKLAKRVIIIGLDGLSVPGYKTAKHANLDQLMADGVISFTTRTVMPSVTLPNWTSHLTSSGPEQHGVDGNGWTLQKHALPAIETDAEGYYPSIFKILKDSMPNMKTAYYYNWGNLINPINQKYLDEVNFQEDDMYYDNYNKALNFAKRNRQNPTLIFLYSVHTDHAGHKHKWMSPEYITAIEEADKAIGELVADLKSEGLYKDTHFLLITDHGGKENGHGGMSPVEMNVPWAVTGPGIKKGALLTEPNNNTNTAAVIMRLFGFSETPKAWVGEVPESIFE</sequence>
<organism evidence="1 2">
    <name type="scientific">Snuella sedimenti</name>
    <dbReference type="NCBI Taxonomy" id="2798802"/>
    <lineage>
        <taxon>Bacteria</taxon>
        <taxon>Pseudomonadati</taxon>
        <taxon>Bacteroidota</taxon>
        <taxon>Flavobacteriia</taxon>
        <taxon>Flavobacteriales</taxon>
        <taxon>Flavobacteriaceae</taxon>
        <taxon>Snuella</taxon>
    </lineage>
</organism>
<keyword evidence="2" id="KW-1185">Reference proteome</keyword>
<dbReference type="RefSeq" id="WP_199115159.1">
    <property type="nucleotide sequence ID" value="NZ_JAELVQ010000011.1"/>
</dbReference>
<dbReference type="PROSITE" id="PS51257">
    <property type="entry name" value="PROKAR_LIPOPROTEIN"/>
    <property type="match status" value="1"/>
</dbReference>
<dbReference type="Proteomes" id="UP000610931">
    <property type="component" value="Unassembled WGS sequence"/>
</dbReference>
<evidence type="ECO:0000313" key="1">
    <source>
        <dbReference type="EMBL" id="MBJ6368397.1"/>
    </source>
</evidence>
<accession>A0A8J7IP91</accession>
<proteinExistence type="predicted"/>
<dbReference type="SUPFAM" id="SSF53649">
    <property type="entry name" value="Alkaline phosphatase-like"/>
    <property type="match status" value="1"/>
</dbReference>
<dbReference type="InterPro" id="IPR002591">
    <property type="entry name" value="Phosphodiest/P_Trfase"/>
</dbReference>
<gene>
    <name evidence="1" type="ORF">JF259_09895</name>
</gene>
<dbReference type="EMBL" id="JAELVQ010000011">
    <property type="protein sequence ID" value="MBJ6368397.1"/>
    <property type="molecule type" value="Genomic_DNA"/>
</dbReference>
<dbReference type="AlphaFoldDB" id="A0A8J7IP91"/>